<dbReference type="EMBL" id="BKCJ010004626">
    <property type="protein sequence ID" value="GEU62158.1"/>
    <property type="molecule type" value="Genomic_DNA"/>
</dbReference>
<reference evidence="2" key="1">
    <citation type="journal article" date="2019" name="Sci. Rep.">
        <title>Draft genome of Tanacetum cinerariifolium, the natural source of mosquito coil.</title>
        <authorList>
            <person name="Yamashiro T."/>
            <person name="Shiraishi A."/>
            <person name="Satake H."/>
            <person name="Nakayama K."/>
        </authorList>
    </citation>
    <scope>NUCLEOTIDE SEQUENCE</scope>
</reference>
<sequence length="102" mass="11599">MCEPSASSCMRSKRSPQRNRPGSQVQPESNARNVTRRVVPNRSDTVVRNTDTTVTLNSTNIWIRRWGKKLKGLCVYDIAYGLAQNKLNLNSPRVKIKEKKAK</sequence>
<comment type="caution">
    <text evidence="2">The sequence shown here is derived from an EMBL/GenBank/DDBJ whole genome shotgun (WGS) entry which is preliminary data.</text>
</comment>
<proteinExistence type="predicted"/>
<name>A0A6L2LKI3_TANCI</name>
<feature type="compositionally biased region" description="Polar residues" evidence="1">
    <location>
        <begin position="18"/>
        <end position="33"/>
    </location>
</feature>
<feature type="compositionally biased region" description="Polar residues" evidence="1">
    <location>
        <begin position="1"/>
        <end position="10"/>
    </location>
</feature>
<evidence type="ECO:0000313" key="2">
    <source>
        <dbReference type="EMBL" id="GEU62158.1"/>
    </source>
</evidence>
<accession>A0A6L2LKI3</accession>
<protein>
    <submittedName>
        <fullName evidence="2">Uncharacterized protein</fullName>
    </submittedName>
</protein>
<gene>
    <name evidence="2" type="ORF">Tci_034136</name>
</gene>
<organism evidence="2">
    <name type="scientific">Tanacetum cinerariifolium</name>
    <name type="common">Dalmatian daisy</name>
    <name type="synonym">Chrysanthemum cinerariifolium</name>
    <dbReference type="NCBI Taxonomy" id="118510"/>
    <lineage>
        <taxon>Eukaryota</taxon>
        <taxon>Viridiplantae</taxon>
        <taxon>Streptophyta</taxon>
        <taxon>Embryophyta</taxon>
        <taxon>Tracheophyta</taxon>
        <taxon>Spermatophyta</taxon>
        <taxon>Magnoliopsida</taxon>
        <taxon>eudicotyledons</taxon>
        <taxon>Gunneridae</taxon>
        <taxon>Pentapetalae</taxon>
        <taxon>asterids</taxon>
        <taxon>campanulids</taxon>
        <taxon>Asterales</taxon>
        <taxon>Asteraceae</taxon>
        <taxon>Asteroideae</taxon>
        <taxon>Anthemideae</taxon>
        <taxon>Anthemidinae</taxon>
        <taxon>Tanacetum</taxon>
    </lineage>
</organism>
<feature type="region of interest" description="Disordered" evidence="1">
    <location>
        <begin position="1"/>
        <end position="42"/>
    </location>
</feature>
<evidence type="ECO:0000256" key="1">
    <source>
        <dbReference type="SAM" id="MobiDB-lite"/>
    </source>
</evidence>
<dbReference type="AlphaFoldDB" id="A0A6L2LKI3"/>